<evidence type="ECO:0000313" key="12">
    <source>
        <dbReference type="Proteomes" id="UP000664203"/>
    </source>
</evidence>
<feature type="region of interest" description="Disordered" evidence="9">
    <location>
        <begin position="833"/>
        <end position="906"/>
    </location>
</feature>
<dbReference type="GO" id="GO:0140933">
    <property type="term" value="F:5'-(N(7)-methylguanosine 5'-triphospho)-[mRNA] hydrolase activity"/>
    <property type="evidence" value="ECO:0007669"/>
    <property type="project" value="InterPro"/>
</dbReference>
<comment type="similarity">
    <text evidence="3">Belongs to the Nudix hydrolase family. DCP2 subfamily.</text>
</comment>
<protein>
    <submittedName>
        <fullName evidence="11">mRNA-decapping enzyme subunit 2</fullName>
    </submittedName>
</protein>
<evidence type="ECO:0000256" key="8">
    <source>
        <dbReference type="ARBA" id="ARBA00023211"/>
    </source>
</evidence>
<evidence type="ECO:0000259" key="10">
    <source>
        <dbReference type="PROSITE" id="PS51462"/>
    </source>
</evidence>
<evidence type="ECO:0000256" key="7">
    <source>
        <dbReference type="ARBA" id="ARBA00022884"/>
    </source>
</evidence>
<dbReference type="InterPro" id="IPR000086">
    <property type="entry name" value="NUDIX_hydrolase_dom"/>
</dbReference>
<comment type="cofactor">
    <cofactor evidence="1">
        <name>Mn(2+)</name>
        <dbReference type="ChEBI" id="CHEBI:29035"/>
    </cofactor>
</comment>
<keyword evidence="8" id="KW-0464">Manganese</keyword>
<dbReference type="EMBL" id="CAJPDR010000086">
    <property type="protein sequence ID" value="CAF9915914.1"/>
    <property type="molecule type" value="Genomic_DNA"/>
</dbReference>
<organism evidence="11 12">
    <name type="scientific">Alectoria fallacina</name>
    <dbReference type="NCBI Taxonomy" id="1903189"/>
    <lineage>
        <taxon>Eukaryota</taxon>
        <taxon>Fungi</taxon>
        <taxon>Dikarya</taxon>
        <taxon>Ascomycota</taxon>
        <taxon>Pezizomycotina</taxon>
        <taxon>Lecanoromycetes</taxon>
        <taxon>OSLEUM clade</taxon>
        <taxon>Lecanoromycetidae</taxon>
        <taxon>Lecanorales</taxon>
        <taxon>Lecanorineae</taxon>
        <taxon>Parmeliaceae</taxon>
        <taxon>Alectoria</taxon>
    </lineage>
</organism>
<keyword evidence="5" id="KW-0479">Metal-binding</keyword>
<evidence type="ECO:0000256" key="6">
    <source>
        <dbReference type="ARBA" id="ARBA00022801"/>
    </source>
</evidence>
<feature type="compositionally biased region" description="Polar residues" evidence="9">
    <location>
        <begin position="475"/>
        <end position="488"/>
    </location>
</feature>
<evidence type="ECO:0000256" key="1">
    <source>
        <dbReference type="ARBA" id="ARBA00001936"/>
    </source>
</evidence>
<dbReference type="GO" id="GO:0000290">
    <property type="term" value="P:deadenylation-dependent decapping of nuclear-transcribed mRNA"/>
    <property type="evidence" value="ECO:0007669"/>
    <property type="project" value="InterPro"/>
</dbReference>
<feature type="region of interest" description="Disordered" evidence="9">
    <location>
        <begin position="801"/>
        <end position="821"/>
    </location>
</feature>
<comment type="subcellular location">
    <subcellularLocation>
        <location evidence="2">Cytoplasm</location>
    </subcellularLocation>
</comment>
<evidence type="ECO:0000256" key="2">
    <source>
        <dbReference type="ARBA" id="ARBA00004496"/>
    </source>
</evidence>
<dbReference type="SUPFAM" id="SSF140586">
    <property type="entry name" value="Dcp2 domain-like"/>
    <property type="match status" value="1"/>
</dbReference>
<evidence type="ECO:0000313" key="11">
    <source>
        <dbReference type="EMBL" id="CAF9915914.1"/>
    </source>
</evidence>
<dbReference type="SMART" id="SM01125">
    <property type="entry name" value="DCP2"/>
    <property type="match status" value="1"/>
</dbReference>
<keyword evidence="7" id="KW-0694">RNA-binding</keyword>
<dbReference type="InterPro" id="IPR044099">
    <property type="entry name" value="Dcp2_NUDIX"/>
</dbReference>
<comment type="caution">
    <text evidence="11">The sequence shown here is derived from an EMBL/GenBank/DDBJ whole genome shotgun (WGS) entry which is preliminary data.</text>
</comment>
<dbReference type="Gene3D" id="1.10.10.1050">
    <property type="entry name" value="Dcp2, box A domain"/>
    <property type="match status" value="1"/>
</dbReference>
<feature type="compositionally biased region" description="Pro residues" evidence="9">
    <location>
        <begin position="452"/>
        <end position="465"/>
    </location>
</feature>
<dbReference type="InterPro" id="IPR015797">
    <property type="entry name" value="NUDIX_hydrolase-like_dom_sf"/>
</dbReference>
<evidence type="ECO:0000256" key="5">
    <source>
        <dbReference type="ARBA" id="ARBA00022723"/>
    </source>
</evidence>
<dbReference type="Proteomes" id="UP000664203">
    <property type="component" value="Unassembled WGS sequence"/>
</dbReference>
<dbReference type="OrthoDB" id="18996at2759"/>
<keyword evidence="6" id="KW-0378">Hydrolase</keyword>
<dbReference type="GO" id="GO:0000184">
    <property type="term" value="P:nuclear-transcribed mRNA catabolic process, nonsense-mediated decay"/>
    <property type="evidence" value="ECO:0007669"/>
    <property type="project" value="InterPro"/>
</dbReference>
<dbReference type="CDD" id="cd03672">
    <property type="entry name" value="NUDIX_Dcp2p_Nudt20"/>
    <property type="match status" value="1"/>
</dbReference>
<dbReference type="FunFam" id="1.10.10.1050:FF:000003">
    <property type="entry name" value="Decapping enzyme Dcp2, putative"/>
    <property type="match status" value="1"/>
</dbReference>
<dbReference type="Pfam" id="PF00293">
    <property type="entry name" value="NUDIX"/>
    <property type="match status" value="1"/>
</dbReference>
<dbReference type="PANTHER" id="PTHR23114">
    <property type="entry name" value="M7GPPPN-MRNA HYDROLASE"/>
    <property type="match status" value="1"/>
</dbReference>
<feature type="region of interest" description="Disordered" evidence="9">
    <location>
        <begin position="766"/>
        <end position="789"/>
    </location>
</feature>
<dbReference type="FunFam" id="3.90.79.10:FF:000003">
    <property type="entry name" value="M7GpppN-mRNA hydrolase isoform 2"/>
    <property type="match status" value="1"/>
</dbReference>
<dbReference type="AlphaFoldDB" id="A0A8H3F2M5"/>
<feature type="region of interest" description="Disordered" evidence="9">
    <location>
        <begin position="442"/>
        <end position="488"/>
    </location>
</feature>
<accession>A0A8H3F2M5</accession>
<feature type="compositionally biased region" description="Pro residues" evidence="9">
    <location>
        <begin position="516"/>
        <end position="527"/>
    </location>
</feature>
<feature type="region of interest" description="Disordered" evidence="9">
    <location>
        <begin position="926"/>
        <end position="963"/>
    </location>
</feature>
<dbReference type="InterPro" id="IPR020084">
    <property type="entry name" value="NUDIX_hydrolase_CS"/>
</dbReference>
<dbReference type="GO" id="GO:0030145">
    <property type="term" value="F:manganese ion binding"/>
    <property type="evidence" value="ECO:0007669"/>
    <property type="project" value="InterPro"/>
</dbReference>
<feature type="region of interest" description="Disordered" evidence="9">
    <location>
        <begin position="604"/>
        <end position="629"/>
    </location>
</feature>
<dbReference type="InterPro" id="IPR036189">
    <property type="entry name" value="DCP2_BoxA_sf"/>
</dbReference>
<feature type="compositionally biased region" description="Polar residues" evidence="9">
    <location>
        <begin position="929"/>
        <end position="940"/>
    </location>
</feature>
<gene>
    <name evidence="11" type="primary">DCP2</name>
    <name evidence="11" type="ORF">ALECFALPRED_010377</name>
</gene>
<proteinExistence type="inferred from homology"/>
<reference evidence="11" key="1">
    <citation type="submission" date="2021-03" db="EMBL/GenBank/DDBJ databases">
        <authorList>
            <person name="Tagirdzhanova G."/>
        </authorList>
    </citation>
    <scope>NUCLEOTIDE SEQUENCE</scope>
</reference>
<feature type="region of interest" description="Disordered" evidence="9">
    <location>
        <begin position="500"/>
        <end position="528"/>
    </location>
</feature>
<dbReference type="Gene3D" id="3.90.79.10">
    <property type="entry name" value="Nucleoside Triphosphate Pyrophosphohydrolase"/>
    <property type="match status" value="1"/>
</dbReference>
<keyword evidence="12" id="KW-1185">Reference proteome</keyword>
<dbReference type="PROSITE" id="PS51462">
    <property type="entry name" value="NUDIX"/>
    <property type="match status" value="1"/>
</dbReference>
<keyword evidence="4" id="KW-0963">Cytoplasm</keyword>
<feature type="region of interest" description="Disordered" evidence="9">
    <location>
        <begin position="644"/>
        <end position="723"/>
    </location>
</feature>
<dbReference type="GO" id="GO:0003723">
    <property type="term" value="F:RNA binding"/>
    <property type="evidence" value="ECO:0007669"/>
    <property type="project" value="UniProtKB-KW"/>
</dbReference>
<evidence type="ECO:0000256" key="4">
    <source>
        <dbReference type="ARBA" id="ARBA00022490"/>
    </source>
</evidence>
<dbReference type="SUPFAM" id="SSF55811">
    <property type="entry name" value="Nudix"/>
    <property type="match status" value="1"/>
</dbReference>
<dbReference type="PROSITE" id="PS00893">
    <property type="entry name" value="NUDIX_BOX"/>
    <property type="match status" value="1"/>
</dbReference>
<dbReference type="Pfam" id="PF05026">
    <property type="entry name" value="DCP2"/>
    <property type="match status" value="1"/>
</dbReference>
<evidence type="ECO:0000256" key="9">
    <source>
        <dbReference type="SAM" id="MobiDB-lite"/>
    </source>
</evidence>
<name>A0A8H3F2M5_9LECA</name>
<dbReference type="GO" id="GO:0000932">
    <property type="term" value="C:P-body"/>
    <property type="evidence" value="ECO:0007669"/>
    <property type="project" value="TreeGrafter"/>
</dbReference>
<feature type="region of interest" description="Disordered" evidence="9">
    <location>
        <begin position="376"/>
        <end position="424"/>
    </location>
</feature>
<feature type="compositionally biased region" description="Low complexity" evidence="9">
    <location>
        <begin position="867"/>
        <end position="887"/>
    </location>
</feature>
<dbReference type="PANTHER" id="PTHR23114:SF17">
    <property type="entry name" value="M7GPPPN-MRNA HYDROLASE"/>
    <property type="match status" value="1"/>
</dbReference>
<evidence type="ECO:0000256" key="3">
    <source>
        <dbReference type="ARBA" id="ARBA00005279"/>
    </source>
</evidence>
<sequence>MTEKKMLLVDWLHDLCVRFIINLPKEELESVERICFQVEEAQWFYEDFIRPLDPELPSLNLRNFCLLIFQHCPMFSSYSTFHHAQAFSEFLAYKTRVPVRGAIMLNEQLDSVVLVKGWKKGANWSFPRGKINKDEPDLDCAIREVYEETGYDIKAAGLVGNEEETKHIEVTMREQHMRLYVFRGVPMDTYFEPRTRKEISKIEWYKLSDLPTIRKKKQQQEGKGEDLAVNANKFYMVAPFLVPLKKWISAQRKLDKANQPNGTVANATAIEEEPVHITNHDAEDGTVLHPSNQDLGRLLDSLRQSALPTKTSDLHEAFGLPLESSDITAQLKSVLGVPSTQSANSLAEAAAAKPLTTSRIENQESNALLALLRGSPAAHPQQVPQTPFEQPIGNPQPPASPSHPHHQMPRFPSSPPPSTLLFPTAHDQPATALSLGIGQPAMIPQAPVGQTPQPPQVRSIPPPQQPAQLVPRASSLHQNKPVTRVNAQQQTVAPYQRTGDPQFAQYSQPPGHNAPSIPPASKLPPPKLTAQSSALLDLFKSGLPAKTPIANGDIKTLAKVEAQTVPANPFANAVEMLDIPRGHGENASLLSQKKPEIIRGPIAKILPPQPLPKTSSVNANEVDRPKSEHQDKLLSLFRSPSVPVAEPVKPTASSLQPPSGPVELSALPMTPGHSRGPSGADTLPQSQAPGIARSGSAKAQLRPRQDTSKAHNPPVSATVSGPLNVPQFDMLAKTSKEAKHAAYGNSHKKSPKRSPVAILARPSSLHAYPQAPPSLTDVHTATPPPNRQRAAVAPKLQTLMSPVKDMPPTPDLKGHPAPLKPFLPQILRRPAHAEDTNEPSPIQPLPSPKHSLHANRTTQSTDHKKSLLSLLTKPSPLTSTALTSPPSAIDPASVVSPLSEKPAPREQADAAFAKLTRDIRGFSREHTAPSISPSGTSSANAVVAGTGGKERAKGGTKMPTPRTTLVDRSFLLGYLEGVAKGGR</sequence>
<dbReference type="InterPro" id="IPR007722">
    <property type="entry name" value="DCP2_BoxA"/>
</dbReference>
<feature type="domain" description="Nudix hydrolase" evidence="10">
    <location>
        <begin position="95"/>
        <end position="232"/>
    </location>
</feature>